<feature type="compositionally biased region" description="Basic and acidic residues" evidence="1">
    <location>
        <begin position="161"/>
        <end position="225"/>
    </location>
</feature>
<evidence type="ECO:0000313" key="5">
    <source>
        <dbReference type="Proteomes" id="UP001160483"/>
    </source>
</evidence>
<dbReference type="Proteomes" id="UP001160483">
    <property type="component" value="Unassembled WGS sequence"/>
</dbReference>
<proteinExistence type="predicted"/>
<dbReference type="EMBL" id="CAKKTJ010000327">
    <property type="protein sequence ID" value="CAH0481220.1"/>
    <property type="molecule type" value="Genomic_DNA"/>
</dbReference>
<feature type="region of interest" description="Disordered" evidence="1">
    <location>
        <begin position="149"/>
        <end position="264"/>
    </location>
</feature>
<evidence type="ECO:0000313" key="2">
    <source>
        <dbReference type="EMBL" id="CAH0481220.1"/>
    </source>
</evidence>
<keyword evidence="4" id="KW-1185">Reference proteome</keyword>
<protein>
    <submittedName>
        <fullName evidence="2">Uncharacterized protein</fullName>
    </submittedName>
</protein>
<organism evidence="2 5">
    <name type="scientific">Peronospora belbahrii</name>
    <dbReference type="NCBI Taxonomy" id="622444"/>
    <lineage>
        <taxon>Eukaryota</taxon>
        <taxon>Sar</taxon>
        <taxon>Stramenopiles</taxon>
        <taxon>Oomycota</taxon>
        <taxon>Peronosporomycetes</taxon>
        <taxon>Peronosporales</taxon>
        <taxon>Peronosporaceae</taxon>
        <taxon>Peronospora</taxon>
    </lineage>
</organism>
<evidence type="ECO:0000313" key="3">
    <source>
        <dbReference type="EMBL" id="CAH0521653.1"/>
    </source>
</evidence>
<dbReference type="AlphaFoldDB" id="A0AAU9L6S7"/>
<feature type="compositionally biased region" description="Basic residues" evidence="1">
    <location>
        <begin position="247"/>
        <end position="258"/>
    </location>
</feature>
<evidence type="ECO:0000313" key="4">
    <source>
        <dbReference type="Proteomes" id="UP001158986"/>
    </source>
</evidence>
<reference evidence="2 4" key="1">
    <citation type="submission" date="2021-11" db="EMBL/GenBank/DDBJ databases">
        <authorList>
            <person name="Islam A."/>
            <person name="Islam S."/>
            <person name="Flora M.S."/>
            <person name="Rahman M."/>
            <person name="Ziaur R.M."/>
            <person name="Epstein J.H."/>
            <person name="Hassan M."/>
            <person name="Klassen M."/>
            <person name="Woodard K."/>
            <person name="Webb A."/>
            <person name="Webby R.J."/>
            <person name="El Zowalaty M.E."/>
        </authorList>
    </citation>
    <scope>NUCLEOTIDE SEQUENCE</scope>
    <source>
        <strain evidence="3">Pbs1</strain>
        <strain evidence="2">Pbs3</strain>
    </source>
</reference>
<dbReference type="Proteomes" id="UP001158986">
    <property type="component" value="Unassembled WGS sequence"/>
</dbReference>
<dbReference type="EMBL" id="CAKLCB010000382">
    <property type="protein sequence ID" value="CAH0521653.1"/>
    <property type="molecule type" value="Genomic_DNA"/>
</dbReference>
<gene>
    <name evidence="3" type="ORF">PBS001_LOCUS8096</name>
    <name evidence="2" type="ORF">PBS003_LOCUS7827</name>
</gene>
<comment type="caution">
    <text evidence="2">The sequence shown here is derived from an EMBL/GenBank/DDBJ whole genome shotgun (WGS) entry which is preliminary data.</text>
</comment>
<name>A0AAU9L6S7_9STRA</name>
<accession>A0AAU9L6S7</accession>
<sequence length="264" mass="31244">MTDMEVLLIRIDHFRDRIKYISILRTWLLELQIINGRIITMGSNLHFLFVVALETQNSQLLEFYRSRVIDINNRGEPCVDKFIDVLGRKKVSMRSSCKGFTEMNVLSPILLQKVLVQEWKVEQEWVDTALASTRTMAFLKWRDAAKAARRERRKRNGQLKQQERDAKRIKQEKDVMEKKQEEAHDDDVKEEKSMTSAEDCKQQPLKEQDQDLKGQDQDVKEQEQDWKEEDQDLKEQEQNVKPQPLGQKKKTRKKRNKKQSVAST</sequence>
<evidence type="ECO:0000256" key="1">
    <source>
        <dbReference type="SAM" id="MobiDB-lite"/>
    </source>
</evidence>